<evidence type="ECO:0000313" key="2">
    <source>
        <dbReference type="Proteomes" id="UP000054248"/>
    </source>
</evidence>
<dbReference type="AlphaFoldDB" id="A0A0C3LG23"/>
<gene>
    <name evidence="1" type="ORF">M407DRAFT_245825</name>
</gene>
<dbReference type="Proteomes" id="UP000054248">
    <property type="component" value="Unassembled WGS sequence"/>
</dbReference>
<organism evidence="1 2">
    <name type="scientific">Tulasnella calospora MUT 4182</name>
    <dbReference type="NCBI Taxonomy" id="1051891"/>
    <lineage>
        <taxon>Eukaryota</taxon>
        <taxon>Fungi</taxon>
        <taxon>Dikarya</taxon>
        <taxon>Basidiomycota</taxon>
        <taxon>Agaricomycotina</taxon>
        <taxon>Agaricomycetes</taxon>
        <taxon>Cantharellales</taxon>
        <taxon>Tulasnellaceae</taxon>
        <taxon>Tulasnella</taxon>
    </lineage>
</organism>
<dbReference type="HOGENOM" id="CLU_2962601_0_0_1"/>
<keyword evidence="2" id="KW-1185">Reference proteome</keyword>
<reference evidence="2" key="2">
    <citation type="submission" date="2015-01" db="EMBL/GenBank/DDBJ databases">
        <title>Evolutionary Origins and Diversification of the Mycorrhizal Mutualists.</title>
        <authorList>
            <consortium name="DOE Joint Genome Institute"/>
            <consortium name="Mycorrhizal Genomics Consortium"/>
            <person name="Kohler A."/>
            <person name="Kuo A."/>
            <person name="Nagy L.G."/>
            <person name="Floudas D."/>
            <person name="Copeland A."/>
            <person name="Barry K.W."/>
            <person name="Cichocki N."/>
            <person name="Veneault-Fourrey C."/>
            <person name="LaButti K."/>
            <person name="Lindquist E.A."/>
            <person name="Lipzen A."/>
            <person name="Lundell T."/>
            <person name="Morin E."/>
            <person name="Murat C."/>
            <person name="Riley R."/>
            <person name="Ohm R."/>
            <person name="Sun H."/>
            <person name="Tunlid A."/>
            <person name="Henrissat B."/>
            <person name="Grigoriev I.V."/>
            <person name="Hibbett D.S."/>
            <person name="Martin F."/>
        </authorList>
    </citation>
    <scope>NUCLEOTIDE SEQUENCE [LARGE SCALE GENOMIC DNA]</scope>
    <source>
        <strain evidence="2">MUT 4182</strain>
    </source>
</reference>
<accession>A0A0C3LG23</accession>
<sequence length="59" mass="6580">MKPGTVKVYFVLPARREAREEVLEISIDASAWNTMAAATWKTLIVRCVACGIVEFPLNI</sequence>
<proteinExistence type="predicted"/>
<reference evidence="1 2" key="1">
    <citation type="submission" date="2014-04" db="EMBL/GenBank/DDBJ databases">
        <authorList>
            <consortium name="DOE Joint Genome Institute"/>
            <person name="Kuo A."/>
            <person name="Girlanda M."/>
            <person name="Perotto S."/>
            <person name="Kohler A."/>
            <person name="Nagy L.G."/>
            <person name="Floudas D."/>
            <person name="Copeland A."/>
            <person name="Barry K.W."/>
            <person name="Cichocki N."/>
            <person name="Veneault-Fourrey C."/>
            <person name="LaButti K."/>
            <person name="Lindquist E.A."/>
            <person name="Lipzen A."/>
            <person name="Lundell T."/>
            <person name="Morin E."/>
            <person name="Murat C."/>
            <person name="Sun H."/>
            <person name="Tunlid A."/>
            <person name="Henrissat B."/>
            <person name="Grigoriev I.V."/>
            <person name="Hibbett D.S."/>
            <person name="Martin F."/>
            <person name="Nordberg H.P."/>
            <person name="Cantor M.N."/>
            <person name="Hua S.X."/>
        </authorList>
    </citation>
    <scope>NUCLEOTIDE SEQUENCE [LARGE SCALE GENOMIC DNA]</scope>
    <source>
        <strain evidence="1 2">MUT 4182</strain>
    </source>
</reference>
<protein>
    <submittedName>
        <fullName evidence="1">Uncharacterized protein</fullName>
    </submittedName>
</protein>
<dbReference type="EMBL" id="KN823176">
    <property type="protein sequence ID" value="KIO20387.1"/>
    <property type="molecule type" value="Genomic_DNA"/>
</dbReference>
<name>A0A0C3LG23_9AGAM</name>
<evidence type="ECO:0000313" key="1">
    <source>
        <dbReference type="EMBL" id="KIO20387.1"/>
    </source>
</evidence>